<gene>
    <name evidence="8" type="ORF">AQUCO_01900028v1</name>
</gene>
<dbReference type="AlphaFoldDB" id="A0A2G5DIM1"/>
<sequence>MQGIPKKFLTRYGKYMSNDVVLKVCGCMAWRVELRKADGFACFQNGWKEFVEHYSICAGHYLVFRYNRKSQFGVIIFGLSGNEIDYSRSSNNLGEFNHAKHAPLPENEGGDGNNGDDSSGRDLMTRRLVKTEERKVAIQITSPFMSKYPFFKITMQPSYVNARYWLIPRIFSDKYLPEGLESLSHQVPNGKNKWVVGCYLYRGTDLRMSKGLSLFMLENNIQIGDVCYFELIKKKNVVLKVSVIGRVVQSIKTEVGGVT</sequence>
<dbReference type="OrthoDB" id="1864528at2759"/>
<dbReference type="GO" id="GO:0005634">
    <property type="term" value="C:nucleus"/>
    <property type="evidence" value="ECO:0007669"/>
    <property type="project" value="UniProtKB-SubCell"/>
</dbReference>
<dbReference type="EMBL" id="KZ305036">
    <property type="protein sequence ID" value="PIA43361.1"/>
    <property type="molecule type" value="Genomic_DNA"/>
</dbReference>
<proteinExistence type="predicted"/>
<comment type="subcellular location">
    <subcellularLocation>
        <location evidence="1">Nucleus</location>
    </subcellularLocation>
</comment>
<accession>A0A2G5DIM1</accession>
<dbReference type="CDD" id="cd10017">
    <property type="entry name" value="B3_DNA"/>
    <property type="match status" value="2"/>
</dbReference>
<keyword evidence="4" id="KW-0804">Transcription</keyword>
<name>A0A2G5DIM1_AQUCA</name>
<keyword evidence="5" id="KW-0539">Nucleus</keyword>
<dbReference type="PANTHER" id="PTHR31920:SF37">
    <property type="entry name" value="B3 DOMAIN-CONTAINING TRANSCRIPTION FACTOR VRN1"/>
    <property type="match status" value="1"/>
</dbReference>
<feature type="domain" description="TF-B3" evidence="7">
    <location>
        <begin position="1"/>
        <end position="80"/>
    </location>
</feature>
<dbReference type="Pfam" id="PF02362">
    <property type="entry name" value="B3"/>
    <property type="match status" value="2"/>
</dbReference>
<dbReference type="SMART" id="SM01019">
    <property type="entry name" value="B3"/>
    <property type="match status" value="2"/>
</dbReference>
<evidence type="ECO:0000256" key="2">
    <source>
        <dbReference type="ARBA" id="ARBA00023015"/>
    </source>
</evidence>
<evidence type="ECO:0000256" key="5">
    <source>
        <dbReference type="ARBA" id="ARBA00023242"/>
    </source>
</evidence>
<evidence type="ECO:0000256" key="4">
    <source>
        <dbReference type="ARBA" id="ARBA00023163"/>
    </source>
</evidence>
<organism evidence="8 9">
    <name type="scientific">Aquilegia coerulea</name>
    <name type="common">Rocky mountain columbine</name>
    <dbReference type="NCBI Taxonomy" id="218851"/>
    <lineage>
        <taxon>Eukaryota</taxon>
        <taxon>Viridiplantae</taxon>
        <taxon>Streptophyta</taxon>
        <taxon>Embryophyta</taxon>
        <taxon>Tracheophyta</taxon>
        <taxon>Spermatophyta</taxon>
        <taxon>Magnoliopsida</taxon>
        <taxon>Ranunculales</taxon>
        <taxon>Ranunculaceae</taxon>
        <taxon>Thalictroideae</taxon>
        <taxon>Aquilegia</taxon>
    </lineage>
</organism>
<keyword evidence="2" id="KW-0805">Transcription regulation</keyword>
<protein>
    <recommendedName>
        <fullName evidence="7">TF-B3 domain-containing protein</fullName>
    </recommendedName>
</protein>
<evidence type="ECO:0000256" key="1">
    <source>
        <dbReference type="ARBA" id="ARBA00004123"/>
    </source>
</evidence>
<evidence type="ECO:0000313" key="9">
    <source>
        <dbReference type="Proteomes" id="UP000230069"/>
    </source>
</evidence>
<dbReference type="InParanoid" id="A0A2G5DIM1"/>
<evidence type="ECO:0000313" key="8">
    <source>
        <dbReference type="EMBL" id="PIA43361.1"/>
    </source>
</evidence>
<evidence type="ECO:0000256" key="6">
    <source>
        <dbReference type="SAM" id="MobiDB-lite"/>
    </source>
</evidence>
<dbReference type="Proteomes" id="UP000230069">
    <property type="component" value="Unassembled WGS sequence"/>
</dbReference>
<evidence type="ECO:0000256" key="3">
    <source>
        <dbReference type="ARBA" id="ARBA00023125"/>
    </source>
</evidence>
<dbReference type="PROSITE" id="PS50863">
    <property type="entry name" value="B3"/>
    <property type="match status" value="1"/>
</dbReference>
<dbReference type="GO" id="GO:0003677">
    <property type="term" value="F:DNA binding"/>
    <property type="evidence" value="ECO:0007669"/>
    <property type="project" value="UniProtKB-KW"/>
</dbReference>
<dbReference type="InterPro" id="IPR015300">
    <property type="entry name" value="DNA-bd_pseudobarrel_sf"/>
</dbReference>
<feature type="region of interest" description="Disordered" evidence="6">
    <location>
        <begin position="97"/>
        <end position="121"/>
    </location>
</feature>
<evidence type="ECO:0000259" key="7">
    <source>
        <dbReference type="PROSITE" id="PS50863"/>
    </source>
</evidence>
<dbReference type="InterPro" id="IPR050655">
    <property type="entry name" value="Plant_B3_domain"/>
</dbReference>
<dbReference type="Gene3D" id="2.40.330.10">
    <property type="entry name" value="DNA-binding pseudobarrel domain"/>
    <property type="match status" value="2"/>
</dbReference>
<dbReference type="InterPro" id="IPR003340">
    <property type="entry name" value="B3_DNA-bd"/>
</dbReference>
<dbReference type="PANTHER" id="PTHR31920">
    <property type="entry name" value="B3 DOMAIN-CONTAINING"/>
    <property type="match status" value="1"/>
</dbReference>
<keyword evidence="3" id="KW-0238">DNA-binding</keyword>
<keyword evidence="9" id="KW-1185">Reference proteome</keyword>
<dbReference type="SUPFAM" id="SSF101936">
    <property type="entry name" value="DNA-binding pseudobarrel domain"/>
    <property type="match status" value="2"/>
</dbReference>
<reference evidence="8 9" key="1">
    <citation type="submission" date="2017-09" db="EMBL/GenBank/DDBJ databases">
        <title>WGS assembly of Aquilegia coerulea Goldsmith.</title>
        <authorList>
            <person name="Hodges S."/>
            <person name="Kramer E."/>
            <person name="Nordborg M."/>
            <person name="Tomkins J."/>
            <person name="Borevitz J."/>
            <person name="Derieg N."/>
            <person name="Yan J."/>
            <person name="Mihaltcheva S."/>
            <person name="Hayes R.D."/>
            <person name="Rokhsar D."/>
        </authorList>
    </citation>
    <scope>NUCLEOTIDE SEQUENCE [LARGE SCALE GENOMIC DNA]</scope>
    <source>
        <strain evidence="9">cv. Goldsmith</strain>
    </source>
</reference>
<dbReference type="STRING" id="218851.A0A2G5DIM1"/>